<sequence length="102" mass="11400">MPPELESCRLLQVLSAHAPPSRTVTSHIFFPLFHLPSESSLEVQILDLETSTLAPISNEGCVRSFSYATKTSRIKSLRRYRNEKRGTSPRVHIANGGHPTDE</sequence>
<comment type="caution">
    <text evidence="2">The sequence shown here is derived from an EMBL/GenBank/DDBJ whole genome shotgun (WGS) entry which is preliminary data.</text>
</comment>
<dbReference type="AlphaFoldDB" id="A0A4C1WZM2"/>
<dbReference type="Proteomes" id="UP000299102">
    <property type="component" value="Unassembled WGS sequence"/>
</dbReference>
<evidence type="ECO:0000256" key="1">
    <source>
        <dbReference type="SAM" id="MobiDB-lite"/>
    </source>
</evidence>
<feature type="region of interest" description="Disordered" evidence="1">
    <location>
        <begin position="80"/>
        <end position="102"/>
    </location>
</feature>
<protein>
    <submittedName>
        <fullName evidence="2">Uncharacterized protein</fullName>
    </submittedName>
</protein>
<dbReference type="EMBL" id="BGZK01000686">
    <property type="protein sequence ID" value="GBP56152.1"/>
    <property type="molecule type" value="Genomic_DNA"/>
</dbReference>
<name>A0A4C1WZM2_EUMVA</name>
<reference evidence="2 3" key="1">
    <citation type="journal article" date="2019" name="Commun. Biol.">
        <title>The bagworm genome reveals a unique fibroin gene that provides high tensile strength.</title>
        <authorList>
            <person name="Kono N."/>
            <person name="Nakamura H."/>
            <person name="Ohtoshi R."/>
            <person name="Tomita M."/>
            <person name="Numata K."/>
            <person name="Arakawa K."/>
        </authorList>
    </citation>
    <scope>NUCLEOTIDE SEQUENCE [LARGE SCALE GENOMIC DNA]</scope>
</reference>
<gene>
    <name evidence="2" type="ORF">EVAR_23591_1</name>
</gene>
<proteinExistence type="predicted"/>
<evidence type="ECO:0000313" key="2">
    <source>
        <dbReference type="EMBL" id="GBP56152.1"/>
    </source>
</evidence>
<organism evidence="2 3">
    <name type="scientific">Eumeta variegata</name>
    <name type="common">Bagworm moth</name>
    <name type="synonym">Eumeta japonica</name>
    <dbReference type="NCBI Taxonomy" id="151549"/>
    <lineage>
        <taxon>Eukaryota</taxon>
        <taxon>Metazoa</taxon>
        <taxon>Ecdysozoa</taxon>
        <taxon>Arthropoda</taxon>
        <taxon>Hexapoda</taxon>
        <taxon>Insecta</taxon>
        <taxon>Pterygota</taxon>
        <taxon>Neoptera</taxon>
        <taxon>Endopterygota</taxon>
        <taxon>Lepidoptera</taxon>
        <taxon>Glossata</taxon>
        <taxon>Ditrysia</taxon>
        <taxon>Tineoidea</taxon>
        <taxon>Psychidae</taxon>
        <taxon>Oiketicinae</taxon>
        <taxon>Eumeta</taxon>
    </lineage>
</organism>
<keyword evidence="3" id="KW-1185">Reference proteome</keyword>
<accession>A0A4C1WZM2</accession>
<evidence type="ECO:0000313" key="3">
    <source>
        <dbReference type="Proteomes" id="UP000299102"/>
    </source>
</evidence>